<dbReference type="RefSeq" id="WP_013174425.1">
    <property type="nucleotide sequence ID" value="NC_014220.1"/>
</dbReference>
<evidence type="ECO:0000256" key="6">
    <source>
        <dbReference type="ARBA" id="ARBA00022989"/>
    </source>
</evidence>
<dbReference type="EMBL" id="CP002048">
    <property type="protein sequence ID" value="ADI01023.1"/>
    <property type="molecule type" value="Genomic_DNA"/>
</dbReference>
<feature type="transmembrane region" description="Helical" evidence="8">
    <location>
        <begin position="237"/>
        <end position="261"/>
    </location>
</feature>
<feature type="transmembrane region" description="Helical" evidence="8">
    <location>
        <begin position="586"/>
        <end position="606"/>
    </location>
</feature>
<reference evidence="11" key="1">
    <citation type="journal article" date="2010" name="Stand. Genomic Sci.">
        <title>Complete genome sequence of Syntrophothermus lipocalidus type strain (TGB-C1T).</title>
        <authorList>
            <consortium name="US DOE Joint Genome Institute (JGI-PGF)"/>
            <person name="Djao O."/>
            <person name="Zhang X."/>
            <person name="Lucas S."/>
            <person name="Lapidus A."/>
            <person name="Glavina Del Rio T."/>
            <person name="Nolan M."/>
            <person name="Tice H."/>
            <person name="Cheng J."/>
            <person name="Han C."/>
            <person name="Tapia R."/>
            <person name="Goodwin L."/>
            <person name="Pitluck S."/>
            <person name="Liolios K."/>
            <person name="Ivanova N."/>
            <person name="Mavromatis K."/>
            <person name="Mikhailova N."/>
            <person name="Ovchinnikova G."/>
            <person name="Pati A."/>
            <person name="Brambilla E."/>
            <person name="Chen A."/>
            <person name="Palaniappan K."/>
            <person name="Land M."/>
            <person name="Hauser L."/>
            <person name="Chang Y."/>
            <person name="Jeffries C."/>
            <person name="Rohde M."/>
            <person name="Sikorski J."/>
            <person name="Spring S."/>
            <person name="Goker M."/>
            <person name="Detter J."/>
            <person name="Woyke T."/>
            <person name="Bristow J."/>
            <person name="Eisen J."/>
            <person name="Markowitz V."/>
            <person name="Hugenholtz P."/>
            <person name="Kyrpides N."/>
            <person name="Klenk H."/>
        </authorList>
    </citation>
    <scope>NUCLEOTIDE SEQUENCE [LARGE SCALE GENOMIC DNA]</scope>
    <source>
        <strain evidence="11">DSM 12680 / TGB-C1</strain>
    </source>
</reference>
<dbReference type="HOGENOM" id="CLU_009620_0_0_9"/>
<dbReference type="InterPro" id="IPR013525">
    <property type="entry name" value="ABC2_TM"/>
</dbReference>
<evidence type="ECO:0000256" key="3">
    <source>
        <dbReference type="ARBA" id="ARBA00022448"/>
    </source>
</evidence>
<evidence type="ECO:0000256" key="5">
    <source>
        <dbReference type="ARBA" id="ARBA00022692"/>
    </source>
</evidence>
<keyword evidence="3" id="KW-0813">Transport</keyword>
<evidence type="ECO:0000256" key="2">
    <source>
        <dbReference type="ARBA" id="ARBA00007783"/>
    </source>
</evidence>
<organism evidence="10 11">
    <name type="scientific">Syntrophothermus lipocalidus (strain DSM 12680 / TGB-C1)</name>
    <dbReference type="NCBI Taxonomy" id="643648"/>
    <lineage>
        <taxon>Bacteria</taxon>
        <taxon>Bacillati</taxon>
        <taxon>Bacillota</taxon>
        <taxon>Clostridia</taxon>
        <taxon>Eubacteriales</taxon>
        <taxon>Syntrophomonadaceae</taxon>
        <taxon>Syntrophothermus</taxon>
    </lineage>
</organism>
<dbReference type="eggNOG" id="COG0842">
    <property type="taxonomic scope" value="Bacteria"/>
</dbReference>
<evidence type="ECO:0000256" key="1">
    <source>
        <dbReference type="ARBA" id="ARBA00004651"/>
    </source>
</evidence>
<dbReference type="STRING" id="643648.Slip_0236"/>
<dbReference type="GO" id="GO:0005886">
    <property type="term" value="C:plasma membrane"/>
    <property type="evidence" value="ECO:0007669"/>
    <property type="project" value="UniProtKB-SubCell"/>
</dbReference>
<keyword evidence="7 8" id="KW-0472">Membrane</keyword>
<comment type="subcellular location">
    <subcellularLocation>
        <location evidence="1">Cell membrane</location>
        <topology evidence="1">Multi-pass membrane protein</topology>
    </subcellularLocation>
</comment>
<keyword evidence="5 8" id="KW-0812">Transmembrane</keyword>
<feature type="transmembrane region" description="Helical" evidence="8">
    <location>
        <begin position="760"/>
        <end position="779"/>
    </location>
</feature>
<reference evidence="10 11" key="2">
    <citation type="journal article" date="2010" name="Stand. Genomic Sci.">
        <title>Complete genome sequence of Syntrophothermus lipocalidus type strain (TGB-C1).</title>
        <authorList>
            <person name="Djao O.D."/>
            <person name="Zhang X."/>
            <person name="Lucas S."/>
            <person name="Lapidus A."/>
            <person name="Del Rio T.G."/>
            <person name="Nolan M."/>
            <person name="Tice H."/>
            <person name="Cheng J.F."/>
            <person name="Han C."/>
            <person name="Tapia R."/>
            <person name="Goodwin L."/>
            <person name="Pitluck S."/>
            <person name="Liolios K."/>
            <person name="Ivanova N."/>
            <person name="Mavromatis K."/>
            <person name="Mikhailova N."/>
            <person name="Ovchinnikova G."/>
            <person name="Pati A."/>
            <person name="Brambilla E."/>
            <person name="Chen A."/>
            <person name="Palaniappan K."/>
            <person name="Land M."/>
            <person name="Hauser L."/>
            <person name="Chang Y.J."/>
            <person name="Jeffries C.D."/>
            <person name="Rohde M."/>
            <person name="Sikorski J."/>
            <person name="Spring S."/>
            <person name="Goker M."/>
            <person name="Detter J.C."/>
            <person name="Woyke T."/>
            <person name="Bristow J."/>
            <person name="Eisen J.A."/>
            <person name="Markowitz V."/>
            <person name="Hugenholtz P."/>
            <person name="Kyrpides N.C."/>
            <person name="Klenk H.P."/>
        </authorList>
    </citation>
    <scope>NUCLEOTIDE SEQUENCE [LARGE SCALE GENOMIC DNA]</scope>
    <source>
        <strain evidence="11">DSM 12680 / TGB-C1</strain>
    </source>
</reference>
<feature type="transmembrane region" description="Helical" evidence="8">
    <location>
        <begin position="22"/>
        <end position="42"/>
    </location>
</feature>
<keyword evidence="6 8" id="KW-1133">Transmembrane helix</keyword>
<dbReference type="Proteomes" id="UP000000378">
    <property type="component" value="Chromosome"/>
</dbReference>
<dbReference type="Pfam" id="PF12698">
    <property type="entry name" value="ABC2_membrane_3"/>
    <property type="match status" value="2"/>
</dbReference>
<keyword evidence="4" id="KW-1003">Cell membrane</keyword>
<feature type="domain" description="ABC transmembrane type-2" evidence="9">
    <location>
        <begin position="553"/>
        <end position="781"/>
    </location>
</feature>
<feature type="transmembrane region" description="Helical" evidence="8">
    <location>
        <begin position="357"/>
        <end position="376"/>
    </location>
</feature>
<feature type="transmembrane region" description="Helical" evidence="8">
    <location>
        <begin position="423"/>
        <end position="448"/>
    </location>
</feature>
<evidence type="ECO:0000256" key="8">
    <source>
        <dbReference type="SAM" id="Phobius"/>
    </source>
</evidence>
<feature type="transmembrane region" description="Helical" evidence="8">
    <location>
        <begin position="669"/>
        <end position="690"/>
    </location>
</feature>
<feature type="transmembrane region" description="Helical" evidence="8">
    <location>
        <begin position="267"/>
        <end position="288"/>
    </location>
</feature>
<dbReference type="PROSITE" id="PS51012">
    <property type="entry name" value="ABC_TM2"/>
    <property type="match status" value="2"/>
</dbReference>
<dbReference type="AlphaFoldDB" id="D7CJD4"/>
<evidence type="ECO:0000313" key="11">
    <source>
        <dbReference type="Proteomes" id="UP000000378"/>
    </source>
</evidence>
<sequence>MRLRALAGIAYAETLCLLRNRTLTVIFIAVPLLMLIFLGGVYRDQVIVHIPTVILDLDRSPMSREIIQAIKANPSLEVVGYAADYEQTQSWLKEEKARVAVVIPENLDRRAGRGEPARILTIIDGSNMVFTNIATSATGDVINELAATLRSRLLLSRGLLTVQVQRILTAVQFPVTARYNPAYNYAFFLLFGMAFYILQQTYLLGVATTISREREMGTWVQYRALPYGYGLICAGKLLPYLLTALAQAGLILLGGACLYRLPVHGSAWLLALTTAVFLVTVGLFGILVSALTAKINSVRFTMVMAMPSFILSGFTWPLDAMHPVARIIGECLPLTWYLQAFQTITMKGAGWSAISPYVVNLALISLVCGVLAALALKITDRYLVQCPLSATCNSEQEVFKVQSLRNIASVAYLEWLAITRDKFIIMVLFAATAFYLTLFGLAYCAGILTEIPVAVVDRDHSPASRELVRMLEAHPRMAIVFYPDTIREMDRALDENRVRAAVVIPEDFEKSLTRGDPARVQVIIDGCNLIYAYNLRKAAAEVNRSVGAELMSKTMLGAGLEPDQAEDVLKSIQFVSESRYNPTYNYTYFLFLLLVVIAVQQTCLLGEGLTLAREKEDNTWVHFAMSGLSNAQIFWGKVIPYYLVLLANGGLALAGSHLFLGLPVHGNIFLLWLALALFGLAVVGLGYALSGVFRDTVQATTVICLFNLPMALATGFTWPHQSMAAWVRYFGYLCPATWMTHAARAITMKSAGLNEVLTDILVLAIMAVVFVGLAVLSTCRIRNVQWQQYDEPD</sequence>
<comment type="similarity">
    <text evidence="2">Belongs to the ABC-2 integral membrane protein family.</text>
</comment>
<dbReference type="eggNOG" id="COG1511">
    <property type="taxonomic scope" value="Bacteria"/>
</dbReference>
<dbReference type="PANTHER" id="PTHR30294">
    <property type="entry name" value="MEMBRANE COMPONENT OF ABC TRANSPORTER YHHJ-RELATED"/>
    <property type="match status" value="1"/>
</dbReference>
<evidence type="ECO:0000313" key="10">
    <source>
        <dbReference type="EMBL" id="ADI01023.1"/>
    </source>
</evidence>
<evidence type="ECO:0000256" key="4">
    <source>
        <dbReference type="ARBA" id="ARBA00022475"/>
    </source>
</evidence>
<feature type="transmembrane region" description="Helical" evidence="8">
    <location>
        <begin position="696"/>
        <end position="717"/>
    </location>
</feature>
<dbReference type="InterPro" id="IPR047817">
    <property type="entry name" value="ABC2_TM_bact-type"/>
</dbReference>
<feature type="transmembrane region" description="Helical" evidence="8">
    <location>
        <begin position="185"/>
        <end position="206"/>
    </location>
</feature>
<dbReference type="InterPro" id="IPR051449">
    <property type="entry name" value="ABC-2_transporter_component"/>
</dbReference>
<protein>
    <submittedName>
        <fullName evidence="10">ABC-2 type transporter</fullName>
    </submittedName>
</protein>
<evidence type="ECO:0000259" key="9">
    <source>
        <dbReference type="PROSITE" id="PS51012"/>
    </source>
</evidence>
<feature type="transmembrane region" description="Helical" evidence="8">
    <location>
        <begin position="300"/>
        <end position="318"/>
    </location>
</feature>
<feature type="domain" description="ABC transmembrane type-2" evidence="9">
    <location>
        <begin position="153"/>
        <end position="379"/>
    </location>
</feature>
<evidence type="ECO:0000256" key="7">
    <source>
        <dbReference type="ARBA" id="ARBA00023136"/>
    </source>
</evidence>
<dbReference type="GO" id="GO:0140359">
    <property type="term" value="F:ABC-type transporter activity"/>
    <property type="evidence" value="ECO:0007669"/>
    <property type="project" value="InterPro"/>
</dbReference>
<keyword evidence="11" id="KW-1185">Reference proteome</keyword>
<dbReference type="KEGG" id="slp:Slip_0236"/>
<dbReference type="Gene3D" id="3.40.1710.10">
    <property type="entry name" value="abc type-2 transporter like domain"/>
    <property type="match status" value="2"/>
</dbReference>
<name>D7CJD4_SYNLT</name>
<gene>
    <name evidence="10" type="ordered locus">Slip_0236</name>
</gene>
<proteinExistence type="inferred from homology"/>
<feature type="transmembrane region" description="Helical" evidence="8">
    <location>
        <begin position="641"/>
        <end position="662"/>
    </location>
</feature>
<accession>D7CJD4</accession>
<dbReference type="PANTHER" id="PTHR30294:SF46">
    <property type="entry name" value="ABC TRANSPORTER PERMEASE"/>
    <property type="match status" value="1"/>
</dbReference>